<dbReference type="OrthoDB" id="9970546at2"/>
<dbReference type="RefSeq" id="WP_127087147.1">
    <property type="nucleotide sequence ID" value="NZ_RSCL01000045.1"/>
</dbReference>
<sequence length="151" mass="17791">MPKKILQEIKSLKVNKPEAKVKCILTLDDIDQSYDCDEEESYVYRLYCGAHEFVDGDVEEIKDPAVGNYYYSKHVDAPYQIIDVKSLDDFLTREMSQATNEEEKLDINNYVNQLRESGVKCWVSLKLMPMDELEEEEDYKSILDYKLRNRK</sequence>
<organism evidence="1 2">
    <name type="scientific">Dulcicalothrix desertica PCC 7102</name>
    <dbReference type="NCBI Taxonomy" id="232991"/>
    <lineage>
        <taxon>Bacteria</taxon>
        <taxon>Bacillati</taxon>
        <taxon>Cyanobacteriota</taxon>
        <taxon>Cyanophyceae</taxon>
        <taxon>Nostocales</taxon>
        <taxon>Calotrichaceae</taxon>
        <taxon>Dulcicalothrix</taxon>
    </lineage>
</organism>
<reference evidence="1" key="1">
    <citation type="submission" date="2018-12" db="EMBL/GenBank/DDBJ databases">
        <authorList>
            <person name="Will S."/>
            <person name="Neumann-Schaal M."/>
            <person name="Henke P."/>
        </authorList>
    </citation>
    <scope>NUCLEOTIDE SEQUENCE</scope>
    <source>
        <strain evidence="1">PCC 7102</strain>
    </source>
</reference>
<protein>
    <submittedName>
        <fullName evidence="1">Uncharacterized protein</fullName>
    </submittedName>
</protein>
<comment type="caution">
    <text evidence="1">The sequence shown here is derived from an EMBL/GenBank/DDBJ whole genome shotgun (WGS) entry which is preliminary data.</text>
</comment>
<evidence type="ECO:0000313" key="1">
    <source>
        <dbReference type="EMBL" id="RUS94954.1"/>
    </source>
</evidence>
<reference evidence="1" key="2">
    <citation type="journal article" date="2019" name="Genome Biol. Evol.">
        <title>Day and night: Metabolic profiles and evolutionary relationships of six axenic non-marine cyanobacteria.</title>
        <authorList>
            <person name="Will S.E."/>
            <person name="Henke P."/>
            <person name="Boedeker C."/>
            <person name="Huang S."/>
            <person name="Brinkmann H."/>
            <person name="Rohde M."/>
            <person name="Jarek M."/>
            <person name="Friedl T."/>
            <person name="Seufert S."/>
            <person name="Schumacher M."/>
            <person name="Overmann J."/>
            <person name="Neumann-Schaal M."/>
            <person name="Petersen J."/>
        </authorList>
    </citation>
    <scope>NUCLEOTIDE SEQUENCE [LARGE SCALE GENOMIC DNA]</scope>
    <source>
        <strain evidence="1">PCC 7102</strain>
    </source>
</reference>
<dbReference type="AlphaFoldDB" id="A0A433UM95"/>
<dbReference type="EMBL" id="RSCL01000045">
    <property type="protein sequence ID" value="RUS94954.1"/>
    <property type="molecule type" value="Genomic_DNA"/>
</dbReference>
<name>A0A433UM95_9CYAN</name>
<evidence type="ECO:0000313" key="2">
    <source>
        <dbReference type="Proteomes" id="UP000271624"/>
    </source>
</evidence>
<gene>
    <name evidence="1" type="ORF">DSM106972_092050</name>
</gene>
<accession>A0A433UM95</accession>
<keyword evidence="2" id="KW-1185">Reference proteome</keyword>
<proteinExistence type="predicted"/>
<dbReference type="Proteomes" id="UP000271624">
    <property type="component" value="Unassembled WGS sequence"/>
</dbReference>